<dbReference type="Gene3D" id="3.40.50.1820">
    <property type="entry name" value="alpha/beta hydrolase"/>
    <property type="match status" value="1"/>
</dbReference>
<reference evidence="2 3" key="1">
    <citation type="submission" date="2020-07" db="EMBL/GenBank/DDBJ databases">
        <title>Sequencing the genomes of 1000 actinobacteria strains.</title>
        <authorList>
            <person name="Klenk H.-P."/>
        </authorList>
    </citation>
    <scope>NUCLEOTIDE SEQUENCE [LARGE SCALE GENOMIC DNA]</scope>
    <source>
        <strain evidence="2 3">DSM 44749</strain>
    </source>
</reference>
<dbReference type="EMBL" id="JACCCZ010000001">
    <property type="protein sequence ID" value="NYG02914.1"/>
    <property type="molecule type" value="Genomic_DNA"/>
</dbReference>
<comment type="caution">
    <text evidence="2">The sequence shown here is derived from an EMBL/GenBank/DDBJ whole genome shotgun (WGS) entry which is preliminary data.</text>
</comment>
<name>A0A852W850_PSEA5</name>
<feature type="domain" description="AB hydrolase-1" evidence="1">
    <location>
        <begin position="21"/>
        <end position="146"/>
    </location>
</feature>
<dbReference type="RefSeq" id="WP_179761520.1">
    <property type="nucleotide sequence ID" value="NZ_BAAAJZ010000003.1"/>
</dbReference>
<evidence type="ECO:0000313" key="3">
    <source>
        <dbReference type="Proteomes" id="UP000549695"/>
    </source>
</evidence>
<sequence length="240" mass="25997">MPSFERPGVTLHYEEHGTGFPVLLLAPGGMNSTIAAWGNAPWDPVTHLAQRYRVIAMDQRNAGSSVAEVHGSDGWDTYTADQLALLDHLGVDECAVLGMCIGGAFIANLLVTAPQRVRAAVALQPIGRADNQHLFEEKFDEWRAGIEADHPGVPDDDWAAFRTNMWGGGGMLYSVPDEALAHIATPWLVLMGIDDFHPEPVSRRLAGLAPGAELVEQWKVEPHVADGRAAVDRFLAAHLV</sequence>
<evidence type="ECO:0000313" key="2">
    <source>
        <dbReference type="EMBL" id="NYG02914.1"/>
    </source>
</evidence>
<dbReference type="InterPro" id="IPR029058">
    <property type="entry name" value="AB_hydrolase_fold"/>
</dbReference>
<organism evidence="2 3">
    <name type="scientific">Pseudonocardia alni</name>
    <name type="common">Amycolata alni</name>
    <dbReference type="NCBI Taxonomy" id="33907"/>
    <lineage>
        <taxon>Bacteria</taxon>
        <taxon>Bacillati</taxon>
        <taxon>Actinomycetota</taxon>
        <taxon>Actinomycetes</taxon>
        <taxon>Pseudonocardiales</taxon>
        <taxon>Pseudonocardiaceae</taxon>
        <taxon>Pseudonocardia</taxon>
    </lineage>
</organism>
<dbReference type="SUPFAM" id="SSF53474">
    <property type="entry name" value="alpha/beta-Hydrolases"/>
    <property type="match status" value="1"/>
</dbReference>
<dbReference type="Proteomes" id="UP000549695">
    <property type="component" value="Unassembled WGS sequence"/>
</dbReference>
<accession>A0A852W850</accession>
<dbReference type="GO" id="GO:0003824">
    <property type="term" value="F:catalytic activity"/>
    <property type="evidence" value="ECO:0007669"/>
    <property type="project" value="UniProtKB-ARBA"/>
</dbReference>
<dbReference type="PANTHER" id="PTHR43433">
    <property type="entry name" value="HYDROLASE, ALPHA/BETA FOLD FAMILY PROTEIN"/>
    <property type="match status" value="1"/>
</dbReference>
<dbReference type="PANTHER" id="PTHR43433:SF5">
    <property type="entry name" value="AB HYDROLASE-1 DOMAIN-CONTAINING PROTEIN"/>
    <property type="match status" value="1"/>
</dbReference>
<proteinExistence type="predicted"/>
<dbReference type="AlphaFoldDB" id="A0A852W850"/>
<gene>
    <name evidence="2" type="ORF">HDA37_003199</name>
</gene>
<dbReference type="GeneID" id="98052930"/>
<protein>
    <submittedName>
        <fullName evidence="2">Pimeloyl-ACP methyl ester carboxylesterase</fullName>
    </submittedName>
</protein>
<dbReference type="InterPro" id="IPR000073">
    <property type="entry name" value="AB_hydrolase_1"/>
</dbReference>
<dbReference type="Pfam" id="PF00561">
    <property type="entry name" value="Abhydrolase_1"/>
    <property type="match status" value="1"/>
</dbReference>
<keyword evidence="3" id="KW-1185">Reference proteome</keyword>
<dbReference type="InterPro" id="IPR050471">
    <property type="entry name" value="AB_hydrolase"/>
</dbReference>
<evidence type="ECO:0000259" key="1">
    <source>
        <dbReference type="Pfam" id="PF00561"/>
    </source>
</evidence>